<protein>
    <recommendedName>
        <fullName evidence="9">OmpA-like domain-containing protein</fullName>
    </recommendedName>
</protein>
<comment type="similarity">
    <text evidence="2">Belongs to the MotB family.</text>
</comment>
<evidence type="ECO:0000256" key="4">
    <source>
        <dbReference type="ARBA" id="ARBA00022692"/>
    </source>
</evidence>
<sequence length="245" mass="27483">MGAAKKIEPEHSGENHIDLDDDIFGPSEGEHTDDGEGNWLISYADLMTLLMGFFVVLQSFSTVDASKLEEIKKETTQLFGGEYKLPYEDLSKSLEEVIKEQNLSDQVIFHRTEKGVEITFKGALFFDSGSYVMRQEAVDLLLKLVPVISEKAKDFGIVVEGHTDSRPLSNVRGPLFSNWELSGVRASAVVRMFLEQGFSPKRIKALGLADSHPLFPEKDEKGNELIDNMAQNRRVIVKILKEYGE</sequence>
<evidence type="ECO:0000313" key="10">
    <source>
        <dbReference type="EMBL" id="KYG65819.1"/>
    </source>
</evidence>
<dbReference type="Pfam" id="PF00691">
    <property type="entry name" value="OmpA"/>
    <property type="match status" value="1"/>
</dbReference>
<feature type="domain" description="OmpA-like" evidence="9">
    <location>
        <begin position="113"/>
        <end position="243"/>
    </location>
</feature>
<dbReference type="InterPro" id="IPR006665">
    <property type="entry name" value="OmpA-like"/>
</dbReference>
<evidence type="ECO:0000313" key="11">
    <source>
        <dbReference type="Proteomes" id="UP000075320"/>
    </source>
</evidence>
<evidence type="ECO:0000256" key="1">
    <source>
        <dbReference type="ARBA" id="ARBA00004162"/>
    </source>
</evidence>
<evidence type="ECO:0000256" key="8">
    <source>
        <dbReference type="SAM" id="MobiDB-lite"/>
    </source>
</evidence>
<keyword evidence="3" id="KW-1003">Cell membrane</keyword>
<dbReference type="Pfam" id="PF13677">
    <property type="entry name" value="MotB_plug"/>
    <property type="match status" value="1"/>
</dbReference>
<dbReference type="InterPro" id="IPR036737">
    <property type="entry name" value="OmpA-like_sf"/>
</dbReference>
<dbReference type="EMBL" id="LUKE01000001">
    <property type="protein sequence ID" value="KYG65819.1"/>
    <property type="molecule type" value="Genomic_DNA"/>
</dbReference>
<keyword evidence="4" id="KW-0812">Transmembrane</keyword>
<accession>A0A150WNE7</accession>
<dbReference type="OrthoDB" id="5292518at2"/>
<evidence type="ECO:0000259" key="9">
    <source>
        <dbReference type="PROSITE" id="PS51123"/>
    </source>
</evidence>
<feature type="region of interest" description="Disordered" evidence="8">
    <location>
        <begin position="1"/>
        <end position="31"/>
    </location>
</feature>
<evidence type="ECO:0000256" key="6">
    <source>
        <dbReference type="ARBA" id="ARBA00023136"/>
    </source>
</evidence>
<keyword evidence="5" id="KW-1133">Transmembrane helix</keyword>
<dbReference type="Proteomes" id="UP000075320">
    <property type="component" value="Unassembled WGS sequence"/>
</dbReference>
<dbReference type="RefSeq" id="WP_061833362.1">
    <property type="nucleotide sequence ID" value="NZ_LUKE01000001.1"/>
</dbReference>
<dbReference type="PANTHER" id="PTHR30329:SF21">
    <property type="entry name" value="LIPOPROTEIN YIAD-RELATED"/>
    <property type="match status" value="1"/>
</dbReference>
<gene>
    <name evidence="10" type="ORF">AZI86_01730</name>
</gene>
<dbReference type="PROSITE" id="PS51123">
    <property type="entry name" value="OMPA_2"/>
    <property type="match status" value="1"/>
</dbReference>
<name>A0A150WNE7_BDEBC</name>
<dbReference type="GO" id="GO:0005886">
    <property type="term" value="C:plasma membrane"/>
    <property type="evidence" value="ECO:0007669"/>
    <property type="project" value="UniProtKB-SubCell"/>
</dbReference>
<comment type="subcellular location">
    <subcellularLocation>
        <location evidence="1">Cell membrane</location>
        <topology evidence="1">Single-pass membrane protein</topology>
    </subcellularLocation>
</comment>
<dbReference type="AlphaFoldDB" id="A0A150WNE7"/>
<dbReference type="CDD" id="cd07185">
    <property type="entry name" value="OmpA_C-like"/>
    <property type="match status" value="1"/>
</dbReference>
<dbReference type="InterPro" id="IPR050330">
    <property type="entry name" value="Bact_OuterMem_StrucFunc"/>
</dbReference>
<dbReference type="InterPro" id="IPR025713">
    <property type="entry name" value="MotB-like_N_dom"/>
</dbReference>
<evidence type="ECO:0000256" key="7">
    <source>
        <dbReference type="PROSITE-ProRule" id="PRU00473"/>
    </source>
</evidence>
<dbReference type="Gene3D" id="3.30.1330.60">
    <property type="entry name" value="OmpA-like domain"/>
    <property type="match status" value="1"/>
</dbReference>
<dbReference type="SUPFAM" id="SSF103088">
    <property type="entry name" value="OmpA-like"/>
    <property type="match status" value="1"/>
</dbReference>
<keyword evidence="11" id="KW-1185">Reference proteome</keyword>
<comment type="caution">
    <text evidence="10">The sequence shown here is derived from an EMBL/GenBank/DDBJ whole genome shotgun (WGS) entry which is preliminary data.</text>
</comment>
<evidence type="ECO:0000256" key="5">
    <source>
        <dbReference type="ARBA" id="ARBA00022989"/>
    </source>
</evidence>
<organism evidence="10 11">
    <name type="scientific">Bdellovibrio bacteriovorus</name>
    <dbReference type="NCBI Taxonomy" id="959"/>
    <lineage>
        <taxon>Bacteria</taxon>
        <taxon>Pseudomonadati</taxon>
        <taxon>Bdellovibrionota</taxon>
        <taxon>Bdellovibrionia</taxon>
        <taxon>Bdellovibrionales</taxon>
        <taxon>Pseudobdellovibrionaceae</taxon>
        <taxon>Bdellovibrio</taxon>
    </lineage>
</organism>
<proteinExistence type="inferred from homology"/>
<evidence type="ECO:0000256" key="3">
    <source>
        <dbReference type="ARBA" id="ARBA00022475"/>
    </source>
</evidence>
<evidence type="ECO:0000256" key="2">
    <source>
        <dbReference type="ARBA" id="ARBA00008914"/>
    </source>
</evidence>
<keyword evidence="6 7" id="KW-0472">Membrane</keyword>
<feature type="compositionally biased region" description="Basic and acidic residues" evidence="8">
    <location>
        <begin position="1"/>
        <end position="18"/>
    </location>
</feature>
<dbReference type="PANTHER" id="PTHR30329">
    <property type="entry name" value="STATOR ELEMENT OF FLAGELLAR MOTOR COMPLEX"/>
    <property type="match status" value="1"/>
</dbReference>
<reference evidence="10 11" key="1">
    <citation type="submission" date="2016-03" db="EMBL/GenBank/DDBJ databases">
        <authorList>
            <person name="Ploux O."/>
        </authorList>
    </citation>
    <scope>NUCLEOTIDE SEQUENCE [LARGE SCALE GENOMIC DNA]</scope>
    <source>
        <strain evidence="10 11">R0</strain>
    </source>
</reference>